<evidence type="ECO:0000259" key="2">
    <source>
        <dbReference type="Pfam" id="PF13439"/>
    </source>
</evidence>
<evidence type="ECO:0000259" key="1">
    <source>
        <dbReference type="Pfam" id="PF00534"/>
    </source>
</evidence>
<dbReference type="GO" id="GO:0016758">
    <property type="term" value="F:hexosyltransferase activity"/>
    <property type="evidence" value="ECO:0007669"/>
    <property type="project" value="TreeGrafter"/>
</dbReference>
<protein>
    <submittedName>
        <fullName evidence="3">Glycosyltransferase</fullName>
    </submittedName>
</protein>
<gene>
    <name evidence="3" type="ORF">Athens101428_142</name>
</gene>
<dbReference type="PANTHER" id="PTHR45947:SF3">
    <property type="entry name" value="SULFOQUINOVOSYL TRANSFERASE SQD2"/>
    <property type="match status" value="1"/>
</dbReference>
<dbReference type="InterPro" id="IPR050194">
    <property type="entry name" value="Glycosyltransferase_grp1"/>
</dbReference>
<dbReference type="CDD" id="cd03801">
    <property type="entry name" value="GT4_PimA-like"/>
    <property type="match status" value="1"/>
</dbReference>
<dbReference type="Gene3D" id="3.40.50.2000">
    <property type="entry name" value="Glycogen Phosphorylase B"/>
    <property type="match status" value="2"/>
</dbReference>
<reference evidence="3 4" key="1">
    <citation type="submission" date="2017-07" db="EMBL/GenBank/DDBJ databases">
        <title>Mechanisms for carbon and nitrogen cycling indicate functional differentiation within the Candidate Phyla Radiation.</title>
        <authorList>
            <person name="Danczak R.E."/>
            <person name="Johnston M.D."/>
            <person name="Kenah C."/>
            <person name="Slattery M."/>
            <person name="Wrighton K.C."/>
            <person name="Wilkins M.J."/>
        </authorList>
    </citation>
    <scope>NUCLEOTIDE SEQUENCE [LARGE SCALE GENOMIC DNA]</scope>
    <source>
        <strain evidence="3">Athens1014_28</strain>
    </source>
</reference>
<name>A0A554LPR5_9BACT</name>
<dbReference type="EMBL" id="VMGN01000005">
    <property type="protein sequence ID" value="TSC94860.1"/>
    <property type="molecule type" value="Genomic_DNA"/>
</dbReference>
<evidence type="ECO:0000313" key="4">
    <source>
        <dbReference type="Proteomes" id="UP000316495"/>
    </source>
</evidence>
<keyword evidence="3" id="KW-0808">Transferase</keyword>
<proteinExistence type="predicted"/>
<dbReference type="InterPro" id="IPR028098">
    <property type="entry name" value="Glyco_trans_4-like_N"/>
</dbReference>
<dbReference type="AlphaFoldDB" id="A0A554LPR5"/>
<accession>A0A554LPR5</accession>
<dbReference type="Pfam" id="PF00534">
    <property type="entry name" value="Glycos_transf_1"/>
    <property type="match status" value="1"/>
</dbReference>
<dbReference type="InterPro" id="IPR001296">
    <property type="entry name" value="Glyco_trans_1"/>
</dbReference>
<comment type="caution">
    <text evidence="3">The sequence shown here is derived from an EMBL/GenBank/DDBJ whole genome shotgun (WGS) entry which is preliminary data.</text>
</comment>
<feature type="domain" description="Glycosyltransferase subfamily 4-like N-terminal" evidence="2">
    <location>
        <begin position="15"/>
        <end position="176"/>
    </location>
</feature>
<evidence type="ECO:0000313" key="3">
    <source>
        <dbReference type="EMBL" id="TSC94860.1"/>
    </source>
</evidence>
<dbReference type="SUPFAM" id="SSF53756">
    <property type="entry name" value="UDP-Glycosyltransferase/glycogen phosphorylase"/>
    <property type="match status" value="1"/>
</dbReference>
<dbReference type="PANTHER" id="PTHR45947">
    <property type="entry name" value="SULFOQUINOVOSYL TRANSFERASE SQD2"/>
    <property type="match status" value="1"/>
</dbReference>
<dbReference type="Pfam" id="PF13439">
    <property type="entry name" value="Glyco_transf_4"/>
    <property type="match status" value="1"/>
</dbReference>
<organism evidence="3 4">
    <name type="scientific">Candidatus Berkelbacteria bacterium Athens1014_28</name>
    <dbReference type="NCBI Taxonomy" id="2017145"/>
    <lineage>
        <taxon>Bacteria</taxon>
        <taxon>Candidatus Berkelbacteria</taxon>
    </lineage>
</organism>
<feature type="domain" description="Glycosyl transferase family 1" evidence="1">
    <location>
        <begin position="192"/>
        <end position="350"/>
    </location>
</feature>
<dbReference type="Proteomes" id="UP000316495">
    <property type="component" value="Unassembled WGS sequence"/>
</dbReference>
<sequence>MKIAFIGQKGIPAKFGGVETHAQELASRLAGFGNEVVIYVRNNYTDKKIKKYKGVKLIHLPSIPTKNLDAISHTFLATMHAIFCDYDVVHYHAIGPSSLSWMIKIFKPRTVLVATFHCQDYLHKKWSAFARAYLHFGERMANTVPNKTIVVSKSLKKYAEKKYHNAPVFIPNGADIKNNENISELAGWDIRKKGYILSMGRLVKHKGVHYLIEAFKQLEDTNRLPNNFKLVIVGAGSFTDDYVRYLKTISQSRSSIIFTGNQTGDALSQLLSNAYLFVQPSESEGLSIALLEAMGSGIAPLASDIAENIEAIGDAGFSFSNKSVESLRDKLAYLMNKPDEVKSMGEKSQERISKEFSWKSIAEKTNQLYLELRKKKEKNM</sequence>